<name>A0A420YDJ3_9PEZI</name>
<dbReference type="AlphaFoldDB" id="A0A420YDJ3"/>
<accession>A0A420YDJ3</accession>
<dbReference type="GO" id="GO:0003729">
    <property type="term" value="F:mRNA binding"/>
    <property type="evidence" value="ECO:0007669"/>
    <property type="project" value="InterPro"/>
</dbReference>
<feature type="region of interest" description="Disordered" evidence="1">
    <location>
        <begin position="30"/>
        <end position="49"/>
    </location>
</feature>
<organism evidence="2 3">
    <name type="scientific">Coniochaeta pulveracea</name>
    <dbReference type="NCBI Taxonomy" id="177199"/>
    <lineage>
        <taxon>Eukaryota</taxon>
        <taxon>Fungi</taxon>
        <taxon>Dikarya</taxon>
        <taxon>Ascomycota</taxon>
        <taxon>Pezizomycotina</taxon>
        <taxon>Sordariomycetes</taxon>
        <taxon>Sordariomycetidae</taxon>
        <taxon>Coniochaetales</taxon>
        <taxon>Coniochaetaceae</taxon>
        <taxon>Coniochaeta</taxon>
    </lineage>
</organism>
<dbReference type="PANTHER" id="PTHR16291:SF0">
    <property type="entry name" value="NUCLEAR CAP-BINDING PROTEIN SUBUNIT 3"/>
    <property type="match status" value="1"/>
</dbReference>
<dbReference type="GO" id="GO:0005634">
    <property type="term" value="C:nucleus"/>
    <property type="evidence" value="ECO:0007669"/>
    <property type="project" value="TreeGrafter"/>
</dbReference>
<evidence type="ECO:0000256" key="1">
    <source>
        <dbReference type="SAM" id="MobiDB-lite"/>
    </source>
</evidence>
<gene>
    <name evidence="2" type="ORF">DL546_006702</name>
</gene>
<dbReference type="OrthoDB" id="422106at2759"/>
<proteinExistence type="predicted"/>
<keyword evidence="3" id="KW-1185">Reference proteome</keyword>
<sequence>MDFDIEMDDVVMDTAPVPEAYVSDIVVGDEQEPGEIDEELPTQDDDPTSDERALVLSKVHIRGLDTFTPADVGAYLKEHFGGGTYDKIEWIDDTSLNLVFGSESIAHDALVALANVEIADATQLPPLEAIPAKPFSGKPDSTLSVRFAVTGDRKVAGAAQRSRFYLLHPEYDPEERKRRGDTRGKYRDRDSYGRRNERGRGNGRRTGERIDEYDTNSFDVNLYDDDDGARATRKSHSRRGSSARLPDSPESEAEERRFSRQNREKELFPDRRLKGRDSYSRDRSASPMRDDIMADLERDREALGRNREKARVLKDRLSSKEGTAKELFPAKAAGSKELFPSKASSGGGQAQMDRIATPVVLTSAKLADRITAPAESGSDFSIRGLATKRAPEQGFAIKGTAQQVRELFPDKFGGNAGKELFADRFNGKRRQQRQKAEDMFH</sequence>
<dbReference type="GO" id="GO:0000340">
    <property type="term" value="F:RNA 7-methylguanosine cap binding"/>
    <property type="evidence" value="ECO:0007669"/>
    <property type="project" value="InterPro"/>
</dbReference>
<feature type="compositionally biased region" description="Acidic residues" evidence="1">
    <location>
        <begin position="30"/>
        <end position="48"/>
    </location>
</feature>
<comment type="caution">
    <text evidence="2">The sequence shown here is derived from an EMBL/GenBank/DDBJ whole genome shotgun (WGS) entry which is preliminary data.</text>
</comment>
<dbReference type="EMBL" id="QVQW01000017">
    <property type="protein sequence ID" value="RKU45975.1"/>
    <property type="molecule type" value="Genomic_DNA"/>
</dbReference>
<dbReference type="InterPro" id="IPR019416">
    <property type="entry name" value="NCBP3"/>
</dbReference>
<feature type="compositionally biased region" description="Basic residues" evidence="1">
    <location>
        <begin position="231"/>
        <end position="241"/>
    </location>
</feature>
<dbReference type="PANTHER" id="PTHR16291">
    <property type="entry name" value="NUCLEAR CAP-BINDING PROTEIN SUBUNIT 3"/>
    <property type="match status" value="1"/>
</dbReference>
<evidence type="ECO:0000313" key="3">
    <source>
        <dbReference type="Proteomes" id="UP000275385"/>
    </source>
</evidence>
<dbReference type="Pfam" id="PF10309">
    <property type="entry name" value="NCBP3"/>
    <property type="match status" value="1"/>
</dbReference>
<dbReference type="Proteomes" id="UP000275385">
    <property type="component" value="Unassembled WGS sequence"/>
</dbReference>
<feature type="region of interest" description="Disordered" evidence="1">
    <location>
        <begin position="173"/>
        <end position="294"/>
    </location>
</feature>
<evidence type="ECO:0000313" key="2">
    <source>
        <dbReference type="EMBL" id="RKU45975.1"/>
    </source>
</evidence>
<dbReference type="STRING" id="177199.A0A420YDJ3"/>
<feature type="compositionally biased region" description="Basic and acidic residues" evidence="1">
    <location>
        <begin position="173"/>
        <end position="212"/>
    </location>
</feature>
<reference evidence="2 3" key="1">
    <citation type="submission" date="2018-08" db="EMBL/GenBank/DDBJ databases">
        <title>Draft genome of the lignicolous fungus Coniochaeta pulveracea.</title>
        <authorList>
            <person name="Borstlap C.J."/>
            <person name="De Witt R.N."/>
            <person name="Botha A."/>
            <person name="Volschenk H."/>
        </authorList>
    </citation>
    <scope>NUCLEOTIDE SEQUENCE [LARGE SCALE GENOMIC DNA]</scope>
    <source>
        <strain evidence="2 3">CAB683</strain>
    </source>
</reference>
<feature type="compositionally biased region" description="Basic and acidic residues" evidence="1">
    <location>
        <begin position="254"/>
        <end position="294"/>
    </location>
</feature>
<protein>
    <submittedName>
        <fullName evidence="2">Uncharacterized protein</fullName>
    </submittedName>
</protein>